<dbReference type="NCBIfam" id="TIGR00732">
    <property type="entry name" value="dprA"/>
    <property type="match status" value="1"/>
</dbReference>
<sequence length="292" mass="32828">MKKLKNRLLILHHCPHISSQLLRILLQKDPTLENIFNQSPSEIMKQTPTSMKKAQAIHHYLQTNQVSTLLKKYHEHNIQSITIFDEDYPPLLKEIFDPPLVLFVKGKKTLLKHRMLGVVGSRGITSYGAQSLEKLLPALLIEPFVIVSGLARGVDIYAHKLTIRHGGNTIAVLGGGILCIYPKEHQPIAEWISHHQLLISEYPPYEPPKKWNFPERNRIISGLSEGVIVIEAKEKSGSLITADQALEQGREVFAIPGSIHSDTSRGTNALIKQGAKLVENPQDILEELPRDR</sequence>
<evidence type="ECO:0000256" key="1">
    <source>
        <dbReference type="ARBA" id="ARBA00006525"/>
    </source>
</evidence>
<accession>A0ABM8YIK9</accession>
<organism evidence="3 4">
    <name type="scientific">Sutcliffiella rhizosphaerae</name>
    <dbReference type="NCBI Taxonomy" id="2880967"/>
    <lineage>
        <taxon>Bacteria</taxon>
        <taxon>Bacillati</taxon>
        <taxon>Bacillota</taxon>
        <taxon>Bacilli</taxon>
        <taxon>Bacillales</taxon>
        <taxon>Bacillaceae</taxon>
        <taxon>Sutcliffiella</taxon>
    </lineage>
</organism>
<dbReference type="Pfam" id="PF02481">
    <property type="entry name" value="DNA_processg_A"/>
    <property type="match status" value="1"/>
</dbReference>
<dbReference type="RefSeq" id="WP_230499660.1">
    <property type="nucleotide sequence ID" value="NZ_CAKJTJ010000002.1"/>
</dbReference>
<dbReference type="InterPro" id="IPR003488">
    <property type="entry name" value="DprA"/>
</dbReference>
<gene>
    <name evidence="3" type="primary">dprA_1</name>
    <name evidence="3" type="ORF">BACCIP111883_00491</name>
</gene>
<evidence type="ECO:0000259" key="2">
    <source>
        <dbReference type="Pfam" id="PF02481"/>
    </source>
</evidence>
<dbReference type="PANTHER" id="PTHR43022:SF1">
    <property type="entry name" value="PROTEIN SMF"/>
    <property type="match status" value="1"/>
</dbReference>
<name>A0ABM8YIK9_9BACI</name>
<feature type="domain" description="Smf/DprA SLOG" evidence="2">
    <location>
        <begin position="80"/>
        <end position="288"/>
    </location>
</feature>
<keyword evidence="4" id="KW-1185">Reference proteome</keyword>
<dbReference type="InterPro" id="IPR057666">
    <property type="entry name" value="DrpA_SLOG"/>
</dbReference>
<dbReference type="SUPFAM" id="SSF102405">
    <property type="entry name" value="MCP/YpsA-like"/>
    <property type="match status" value="1"/>
</dbReference>
<dbReference type="PANTHER" id="PTHR43022">
    <property type="entry name" value="PROTEIN SMF"/>
    <property type="match status" value="1"/>
</dbReference>
<comment type="caution">
    <text evidence="3">The sequence shown here is derived from an EMBL/GenBank/DDBJ whole genome shotgun (WGS) entry which is preliminary data.</text>
</comment>
<protein>
    <submittedName>
        <fullName evidence="3">DNA processing protein DprA</fullName>
    </submittedName>
</protein>
<dbReference type="Proteomes" id="UP000789833">
    <property type="component" value="Unassembled WGS sequence"/>
</dbReference>
<dbReference type="SUPFAM" id="SSF47781">
    <property type="entry name" value="RuvA domain 2-like"/>
    <property type="match status" value="1"/>
</dbReference>
<dbReference type="EMBL" id="CAKJTJ010000002">
    <property type="protein sequence ID" value="CAG9619723.1"/>
    <property type="molecule type" value="Genomic_DNA"/>
</dbReference>
<proteinExistence type="inferred from homology"/>
<dbReference type="Gene3D" id="3.40.50.450">
    <property type="match status" value="1"/>
</dbReference>
<reference evidence="3 4" key="1">
    <citation type="submission" date="2021-10" db="EMBL/GenBank/DDBJ databases">
        <authorList>
            <person name="Criscuolo A."/>
        </authorList>
    </citation>
    <scope>NUCLEOTIDE SEQUENCE [LARGE SCALE GENOMIC DNA]</scope>
    <source>
        <strain evidence="4">CIP 111883</strain>
    </source>
</reference>
<dbReference type="InterPro" id="IPR010994">
    <property type="entry name" value="RuvA_2-like"/>
</dbReference>
<evidence type="ECO:0000313" key="3">
    <source>
        <dbReference type="EMBL" id="CAG9619723.1"/>
    </source>
</evidence>
<comment type="similarity">
    <text evidence="1">Belongs to the DprA/Smf family.</text>
</comment>
<evidence type="ECO:0000313" key="4">
    <source>
        <dbReference type="Proteomes" id="UP000789833"/>
    </source>
</evidence>